<protein>
    <submittedName>
        <fullName evidence="1">Uncharacterized protein</fullName>
    </submittedName>
</protein>
<name>A0A380RUK4_FIBSU</name>
<accession>A0A380RUK4</accession>
<proteinExistence type="predicted"/>
<evidence type="ECO:0000313" key="1">
    <source>
        <dbReference type="EMBL" id="SUQ19263.1"/>
    </source>
</evidence>
<sequence length="68" mass="8092">MEYIFDINLMKFKIIDDFLPMEELEKLDNRDFSDDIREARAKGRIVVSNGDWNETVKVVKAKSQVWQL</sequence>
<dbReference type="EMBL" id="UHJL01000001">
    <property type="protein sequence ID" value="SUQ19263.1"/>
    <property type="molecule type" value="Genomic_DNA"/>
</dbReference>
<evidence type="ECO:0000313" key="2">
    <source>
        <dbReference type="Proteomes" id="UP000255423"/>
    </source>
</evidence>
<gene>
    <name evidence="1" type="ORF">SAMN05661053_0493</name>
</gene>
<dbReference type="Proteomes" id="UP000255423">
    <property type="component" value="Unassembled WGS sequence"/>
</dbReference>
<dbReference type="AlphaFoldDB" id="A0A380RUK4"/>
<organism evidence="1 2">
    <name type="scientific">Fibrobacter succinogenes</name>
    <name type="common">Bacteroides succinogenes</name>
    <dbReference type="NCBI Taxonomy" id="833"/>
    <lineage>
        <taxon>Bacteria</taxon>
        <taxon>Pseudomonadati</taxon>
        <taxon>Fibrobacterota</taxon>
        <taxon>Fibrobacteria</taxon>
        <taxon>Fibrobacterales</taxon>
        <taxon>Fibrobacteraceae</taxon>
        <taxon>Fibrobacter</taxon>
    </lineage>
</organism>
<reference evidence="1 2" key="1">
    <citation type="submission" date="2017-08" db="EMBL/GenBank/DDBJ databases">
        <authorList>
            <person name="de Groot N.N."/>
        </authorList>
    </citation>
    <scope>NUCLEOTIDE SEQUENCE [LARGE SCALE GENOMIC DNA]</scope>
    <source>
        <strain evidence="1 2">HM2</strain>
    </source>
</reference>